<dbReference type="Proteomes" id="UP000694399">
    <property type="component" value="Chromosome E1"/>
</dbReference>
<reference evidence="2" key="3">
    <citation type="submission" date="2025-09" db="UniProtKB">
        <authorList>
            <consortium name="Ensembl"/>
        </authorList>
    </citation>
    <scope>IDENTIFICATION</scope>
</reference>
<keyword evidence="3" id="KW-1185">Reference proteome</keyword>
<reference evidence="2" key="2">
    <citation type="submission" date="2025-08" db="UniProtKB">
        <authorList>
            <consortium name="Ensembl"/>
        </authorList>
    </citation>
    <scope>IDENTIFICATION</scope>
</reference>
<protein>
    <recommendedName>
        <fullName evidence="1">Ig-like domain-containing protein</fullName>
    </recommendedName>
</protein>
<dbReference type="OMA" id="MRHEAFQ"/>
<feature type="domain" description="Ig-like" evidence="1">
    <location>
        <begin position="1"/>
        <end position="83"/>
    </location>
</feature>
<organism evidence="2 3">
    <name type="scientific">Panthera leo</name>
    <name type="common">Lion</name>
    <dbReference type="NCBI Taxonomy" id="9689"/>
    <lineage>
        <taxon>Eukaryota</taxon>
        <taxon>Metazoa</taxon>
        <taxon>Chordata</taxon>
        <taxon>Craniata</taxon>
        <taxon>Vertebrata</taxon>
        <taxon>Euteleostomi</taxon>
        <taxon>Mammalia</taxon>
        <taxon>Eutheria</taxon>
        <taxon>Laurasiatheria</taxon>
        <taxon>Carnivora</taxon>
        <taxon>Feliformia</taxon>
        <taxon>Felidae</taxon>
        <taxon>Pantherinae</taxon>
        <taxon>Panthera</taxon>
    </lineage>
</organism>
<evidence type="ECO:0000259" key="1">
    <source>
        <dbReference type="PROSITE" id="PS50835"/>
    </source>
</evidence>
<evidence type="ECO:0000313" key="2">
    <source>
        <dbReference type="Ensembl" id="ENSPLOP00000016280.1"/>
    </source>
</evidence>
<proteinExistence type="predicted"/>
<dbReference type="InterPro" id="IPR013783">
    <property type="entry name" value="Ig-like_fold"/>
</dbReference>
<reference evidence="2" key="1">
    <citation type="journal article" date="2019" name="bioRxiv">
        <title>Long live the king: chromosome-level assembly of the lion (Panthera leo) using linked-read, Hi-C, and long read data.</title>
        <authorList>
            <person name="Armstrong E.E."/>
            <person name="Taylor R.W."/>
            <person name="Miller D.E."/>
            <person name="Kaelin C."/>
            <person name="Barsh G."/>
            <person name="Hadly E.A."/>
            <person name="Petrov D."/>
        </authorList>
    </citation>
    <scope>NUCLEOTIDE SEQUENCE [LARGE SCALE GENOMIC DNA]</scope>
</reference>
<evidence type="ECO:0000313" key="3">
    <source>
        <dbReference type="Proteomes" id="UP000694399"/>
    </source>
</evidence>
<dbReference type="Gene3D" id="2.60.40.10">
    <property type="entry name" value="Immunoglobulins"/>
    <property type="match status" value="1"/>
</dbReference>
<accession>A0A8C8X9N0</accession>
<dbReference type="InterPro" id="IPR007110">
    <property type="entry name" value="Ig-like_dom"/>
</dbReference>
<name>A0A8C8X9N0_PANLE</name>
<dbReference type="PROSITE" id="PS50835">
    <property type="entry name" value="IG_LIKE"/>
    <property type="match status" value="1"/>
</dbReference>
<dbReference type="AlphaFoldDB" id="A0A8C8X9N0"/>
<dbReference type="SUPFAM" id="SSF48726">
    <property type="entry name" value="Immunoglobulin"/>
    <property type="match status" value="1"/>
</dbReference>
<dbReference type="GeneTree" id="ENSGT00390000013795"/>
<sequence>MVRRGWLWSRSLVCVSPGPADVHFVWEKNGRELEMCVPTQTHALPDGRAHVLSWLRDAIRESAEYRCSVLSSAGNGTSKVRVTVVRHEATHQEQWTRELAAWKAVAGEHDRMMHSWRKAWESCDKGAL</sequence>
<dbReference type="InterPro" id="IPR036179">
    <property type="entry name" value="Ig-like_dom_sf"/>
</dbReference>
<dbReference type="Ensembl" id="ENSPLOT00000018021.1">
    <property type="protein sequence ID" value="ENSPLOP00000016280.1"/>
    <property type="gene ID" value="ENSPLOG00000011900.1"/>
</dbReference>